<evidence type="ECO:0000313" key="3">
    <source>
        <dbReference type="Proteomes" id="UP001500443"/>
    </source>
</evidence>
<name>A0ABN2ZGV4_9ACTN</name>
<proteinExistence type="predicted"/>
<feature type="compositionally biased region" description="Basic and acidic residues" evidence="1">
    <location>
        <begin position="189"/>
        <end position="202"/>
    </location>
</feature>
<dbReference type="Proteomes" id="UP001500443">
    <property type="component" value="Unassembled WGS sequence"/>
</dbReference>
<feature type="region of interest" description="Disordered" evidence="1">
    <location>
        <begin position="189"/>
        <end position="216"/>
    </location>
</feature>
<gene>
    <name evidence="2" type="ORF">GCM10009802_52680</name>
</gene>
<dbReference type="EMBL" id="BAAAPF010000241">
    <property type="protein sequence ID" value="GAA2142024.1"/>
    <property type="molecule type" value="Genomic_DNA"/>
</dbReference>
<keyword evidence="3" id="KW-1185">Reference proteome</keyword>
<comment type="caution">
    <text evidence="2">The sequence shown here is derived from an EMBL/GenBank/DDBJ whole genome shotgun (WGS) entry which is preliminary data.</text>
</comment>
<evidence type="ECO:0000313" key="2">
    <source>
        <dbReference type="EMBL" id="GAA2142024.1"/>
    </source>
</evidence>
<protein>
    <submittedName>
        <fullName evidence="2">Uncharacterized protein</fullName>
    </submittedName>
</protein>
<organism evidence="2 3">
    <name type="scientific">Streptomyces synnematoformans</name>
    <dbReference type="NCBI Taxonomy" id="415721"/>
    <lineage>
        <taxon>Bacteria</taxon>
        <taxon>Bacillati</taxon>
        <taxon>Actinomycetota</taxon>
        <taxon>Actinomycetes</taxon>
        <taxon>Kitasatosporales</taxon>
        <taxon>Streptomycetaceae</taxon>
        <taxon>Streptomyces</taxon>
    </lineage>
</organism>
<sequence length="216" mass="23759">MTVTDECLQFVCPPWCNMADSPEDHFGALGDDLSRVLHLGWNAGAKYQGRDDPRQTVGFDVDLCAYSLTDGRPGRPFLRVSDEADGANNFEVHDVASAAYLLQQMAGAVRNLAGFLEMLSARQEAEEAQWQAVRLDGDLRQAEQQRARAEAGLRQAQEYIAALEREMAAAGAARDAAHWQVEQARERVADAERTARESRRVAEAAAARSARLEGAR</sequence>
<evidence type="ECO:0000256" key="1">
    <source>
        <dbReference type="SAM" id="MobiDB-lite"/>
    </source>
</evidence>
<reference evidence="2 3" key="1">
    <citation type="journal article" date="2019" name="Int. J. Syst. Evol. Microbiol.">
        <title>The Global Catalogue of Microorganisms (GCM) 10K type strain sequencing project: providing services to taxonomists for standard genome sequencing and annotation.</title>
        <authorList>
            <consortium name="The Broad Institute Genomics Platform"/>
            <consortium name="The Broad Institute Genome Sequencing Center for Infectious Disease"/>
            <person name="Wu L."/>
            <person name="Ma J."/>
        </authorList>
    </citation>
    <scope>NUCLEOTIDE SEQUENCE [LARGE SCALE GENOMIC DNA]</scope>
    <source>
        <strain evidence="2 3">JCM 15481</strain>
    </source>
</reference>
<accession>A0ABN2ZGV4</accession>